<keyword evidence="2" id="KW-1185">Reference proteome</keyword>
<dbReference type="EMBL" id="LIAE01010413">
    <property type="protein sequence ID" value="PAV61441.1"/>
    <property type="molecule type" value="Genomic_DNA"/>
</dbReference>
<dbReference type="AlphaFoldDB" id="A0A2A2JIM3"/>
<gene>
    <name evidence="1" type="ORF">WR25_01778</name>
</gene>
<proteinExistence type="predicted"/>
<protein>
    <submittedName>
        <fullName evidence="1">Uncharacterized protein</fullName>
    </submittedName>
</protein>
<organism evidence="1 2">
    <name type="scientific">Diploscapter pachys</name>
    <dbReference type="NCBI Taxonomy" id="2018661"/>
    <lineage>
        <taxon>Eukaryota</taxon>
        <taxon>Metazoa</taxon>
        <taxon>Ecdysozoa</taxon>
        <taxon>Nematoda</taxon>
        <taxon>Chromadorea</taxon>
        <taxon>Rhabditida</taxon>
        <taxon>Rhabditina</taxon>
        <taxon>Rhabditomorpha</taxon>
        <taxon>Rhabditoidea</taxon>
        <taxon>Rhabditidae</taxon>
        <taxon>Diploscapter</taxon>
    </lineage>
</organism>
<name>A0A2A2JIM3_9BILA</name>
<evidence type="ECO:0000313" key="1">
    <source>
        <dbReference type="EMBL" id="PAV61441.1"/>
    </source>
</evidence>
<comment type="caution">
    <text evidence="1">The sequence shown here is derived from an EMBL/GenBank/DDBJ whole genome shotgun (WGS) entry which is preliminary data.</text>
</comment>
<accession>A0A2A2JIM3</accession>
<dbReference type="Proteomes" id="UP000218231">
    <property type="component" value="Unassembled WGS sequence"/>
</dbReference>
<sequence>MPRYAPIMKISKCQELGTNVHVEGKDIAVNFRKQVYAQTSEILASPSVIPTKTDLDKKDRPRFEKSVLDQLIR</sequence>
<evidence type="ECO:0000313" key="2">
    <source>
        <dbReference type="Proteomes" id="UP000218231"/>
    </source>
</evidence>
<reference evidence="1 2" key="1">
    <citation type="journal article" date="2017" name="Curr. Biol.">
        <title>Genome architecture and evolution of a unichromosomal asexual nematode.</title>
        <authorList>
            <person name="Fradin H."/>
            <person name="Zegar C."/>
            <person name="Gutwein M."/>
            <person name="Lucas J."/>
            <person name="Kovtun M."/>
            <person name="Corcoran D."/>
            <person name="Baugh L.R."/>
            <person name="Kiontke K."/>
            <person name="Gunsalus K."/>
            <person name="Fitch D.H."/>
            <person name="Piano F."/>
        </authorList>
    </citation>
    <scope>NUCLEOTIDE SEQUENCE [LARGE SCALE GENOMIC DNA]</scope>
    <source>
        <strain evidence="1">PF1309</strain>
    </source>
</reference>